<dbReference type="InterPro" id="IPR017452">
    <property type="entry name" value="GPCR_Rhodpsn_7TM"/>
</dbReference>
<dbReference type="PANTHER" id="PTHR24243:SF230">
    <property type="entry name" value="G-PROTEIN COUPLED RECEPTORS FAMILY 1 PROFILE DOMAIN-CONTAINING PROTEIN"/>
    <property type="match status" value="1"/>
</dbReference>
<dbReference type="PRINTS" id="PR00237">
    <property type="entry name" value="GPCRRHODOPSN"/>
</dbReference>
<protein>
    <recommendedName>
        <fullName evidence="9">G-protein coupled receptors family 1 profile domain-containing protein</fullName>
    </recommendedName>
</protein>
<feature type="transmembrane region" description="Helical" evidence="8">
    <location>
        <begin position="180"/>
        <end position="207"/>
    </location>
</feature>
<evidence type="ECO:0000313" key="11">
    <source>
        <dbReference type="EMBL" id="CAF4000325.1"/>
    </source>
</evidence>
<feature type="transmembrane region" description="Helical" evidence="8">
    <location>
        <begin position="328"/>
        <end position="350"/>
    </location>
</feature>
<keyword evidence="12" id="KW-1185">Reference proteome</keyword>
<keyword evidence="7" id="KW-0807">Transducer</keyword>
<sequence>MDSDNHVPISPHFTRHILVNLTFCLTIFGICGNIISIIIFYSPKFRRQSSHLYLSTLAISDICFLINNLFEDTFRNYDTLYNLHMDFLENSSTFVCIIVQYIRNISRLTSSWILVSFTIERLVVIYYPLHRKSICRRKTARYILLIIFIISIILNVNVPFHYGLLYPAAICDVLPKYRSIYMHFVIVTMISVYLIPMFIIGIGNMLIMHKITLRSMHKQLERNSIDSHVHARLSIPSDGSINPVQHNQHDGYDQLSLVILPFQNNDKKALTKQVFCYYYSHLSLVQEADVLDPIERKETDFSHVFWHTKTQRQYNIQLKGGTRRRITVTLLLVSCSFLVLNTPYCILWLLNYINRFQNEDLKLVKQSTELLMLSNFCVNFFLYCLSGKLFRLQLKYLFNRLYSNDKQNNSIMNPNDNH</sequence>
<evidence type="ECO:0000259" key="9">
    <source>
        <dbReference type="PROSITE" id="PS50262"/>
    </source>
</evidence>
<dbReference type="GO" id="GO:0004930">
    <property type="term" value="F:G protein-coupled receptor activity"/>
    <property type="evidence" value="ECO:0007669"/>
    <property type="project" value="UniProtKB-KW"/>
</dbReference>
<dbReference type="AlphaFoldDB" id="A0A814Z4J3"/>
<organism evidence="10 12">
    <name type="scientific">Didymodactylos carnosus</name>
    <dbReference type="NCBI Taxonomy" id="1234261"/>
    <lineage>
        <taxon>Eukaryota</taxon>
        <taxon>Metazoa</taxon>
        <taxon>Spiralia</taxon>
        <taxon>Gnathifera</taxon>
        <taxon>Rotifera</taxon>
        <taxon>Eurotatoria</taxon>
        <taxon>Bdelloidea</taxon>
        <taxon>Philodinida</taxon>
        <taxon>Philodinidae</taxon>
        <taxon>Didymodactylos</taxon>
    </lineage>
</organism>
<dbReference type="SUPFAM" id="SSF81321">
    <property type="entry name" value="Family A G protein-coupled receptor-like"/>
    <property type="match status" value="1"/>
</dbReference>
<evidence type="ECO:0000256" key="2">
    <source>
        <dbReference type="ARBA" id="ARBA00022692"/>
    </source>
</evidence>
<evidence type="ECO:0000313" key="12">
    <source>
        <dbReference type="Proteomes" id="UP000663829"/>
    </source>
</evidence>
<dbReference type="OrthoDB" id="9990906at2759"/>
<keyword evidence="3 8" id="KW-1133">Transmembrane helix</keyword>
<comment type="caution">
    <text evidence="10">The sequence shown here is derived from an EMBL/GenBank/DDBJ whole genome shotgun (WGS) entry which is preliminary data.</text>
</comment>
<evidence type="ECO:0000256" key="1">
    <source>
        <dbReference type="ARBA" id="ARBA00004141"/>
    </source>
</evidence>
<keyword evidence="5 8" id="KW-0472">Membrane</keyword>
<dbReference type="InterPro" id="IPR000276">
    <property type="entry name" value="GPCR_Rhodpsn"/>
</dbReference>
<dbReference type="Proteomes" id="UP000681722">
    <property type="component" value="Unassembled WGS sequence"/>
</dbReference>
<evidence type="ECO:0000256" key="4">
    <source>
        <dbReference type="ARBA" id="ARBA00023040"/>
    </source>
</evidence>
<dbReference type="EMBL" id="CAJOBC010009939">
    <property type="protein sequence ID" value="CAF4000325.1"/>
    <property type="molecule type" value="Genomic_DNA"/>
</dbReference>
<dbReference type="GO" id="GO:0005886">
    <property type="term" value="C:plasma membrane"/>
    <property type="evidence" value="ECO:0007669"/>
    <property type="project" value="TreeGrafter"/>
</dbReference>
<evidence type="ECO:0000313" key="10">
    <source>
        <dbReference type="EMBL" id="CAF1238054.1"/>
    </source>
</evidence>
<evidence type="ECO:0000256" key="3">
    <source>
        <dbReference type="ARBA" id="ARBA00022989"/>
    </source>
</evidence>
<feature type="transmembrane region" description="Helical" evidence="8">
    <location>
        <begin position="111"/>
        <end position="129"/>
    </location>
</feature>
<dbReference type="PANTHER" id="PTHR24243">
    <property type="entry name" value="G-PROTEIN COUPLED RECEPTOR"/>
    <property type="match status" value="1"/>
</dbReference>
<keyword evidence="2 8" id="KW-0812">Transmembrane</keyword>
<evidence type="ECO:0000256" key="5">
    <source>
        <dbReference type="ARBA" id="ARBA00023136"/>
    </source>
</evidence>
<keyword evidence="6" id="KW-0675">Receptor</keyword>
<dbReference type="PROSITE" id="PS50262">
    <property type="entry name" value="G_PROTEIN_RECEP_F1_2"/>
    <property type="match status" value="1"/>
</dbReference>
<feature type="transmembrane region" description="Helical" evidence="8">
    <location>
        <begin position="17"/>
        <end position="40"/>
    </location>
</feature>
<evidence type="ECO:0000256" key="6">
    <source>
        <dbReference type="ARBA" id="ARBA00023170"/>
    </source>
</evidence>
<dbReference type="EMBL" id="CAJNOQ010009934">
    <property type="protein sequence ID" value="CAF1238054.1"/>
    <property type="molecule type" value="Genomic_DNA"/>
</dbReference>
<feature type="transmembrane region" description="Helical" evidence="8">
    <location>
        <begin position="141"/>
        <end position="160"/>
    </location>
</feature>
<reference evidence="10" key="1">
    <citation type="submission" date="2021-02" db="EMBL/GenBank/DDBJ databases">
        <authorList>
            <person name="Nowell W R."/>
        </authorList>
    </citation>
    <scope>NUCLEOTIDE SEQUENCE</scope>
</reference>
<dbReference type="Gene3D" id="1.20.1070.10">
    <property type="entry name" value="Rhodopsin 7-helix transmembrane proteins"/>
    <property type="match status" value="1"/>
</dbReference>
<gene>
    <name evidence="10" type="ORF">GPM918_LOCUS25518</name>
    <name evidence="11" type="ORF">SRO942_LOCUS25524</name>
</gene>
<comment type="subcellular location">
    <subcellularLocation>
        <location evidence="1">Membrane</location>
        <topology evidence="1">Multi-pass membrane protein</topology>
    </subcellularLocation>
</comment>
<dbReference type="Proteomes" id="UP000663829">
    <property type="component" value="Unassembled WGS sequence"/>
</dbReference>
<dbReference type="Pfam" id="PF00001">
    <property type="entry name" value="7tm_1"/>
    <property type="match status" value="1"/>
</dbReference>
<feature type="transmembrane region" description="Helical" evidence="8">
    <location>
        <begin position="370"/>
        <end position="390"/>
    </location>
</feature>
<feature type="domain" description="G-protein coupled receptors family 1 profile" evidence="9">
    <location>
        <begin position="32"/>
        <end position="383"/>
    </location>
</feature>
<name>A0A814Z4J3_9BILA</name>
<keyword evidence="4" id="KW-0297">G-protein coupled receptor</keyword>
<accession>A0A814Z4J3</accession>
<evidence type="ECO:0000256" key="7">
    <source>
        <dbReference type="ARBA" id="ARBA00023224"/>
    </source>
</evidence>
<proteinExistence type="predicted"/>
<feature type="transmembrane region" description="Helical" evidence="8">
    <location>
        <begin position="52"/>
        <end position="70"/>
    </location>
</feature>
<evidence type="ECO:0000256" key="8">
    <source>
        <dbReference type="SAM" id="Phobius"/>
    </source>
</evidence>